<reference evidence="1 2" key="2">
    <citation type="journal article" date="2022" name="Mol. Ecol. Resour.">
        <title>The genomes of chicory, endive, great burdock and yacon provide insights into Asteraceae paleo-polyploidization history and plant inulin production.</title>
        <authorList>
            <person name="Fan W."/>
            <person name="Wang S."/>
            <person name="Wang H."/>
            <person name="Wang A."/>
            <person name="Jiang F."/>
            <person name="Liu H."/>
            <person name="Zhao H."/>
            <person name="Xu D."/>
            <person name="Zhang Y."/>
        </authorList>
    </citation>
    <scope>NUCLEOTIDE SEQUENCE [LARGE SCALE GENOMIC DNA]</scope>
    <source>
        <strain evidence="2">cv. Niubang</strain>
    </source>
</reference>
<evidence type="ECO:0000313" key="1">
    <source>
        <dbReference type="EMBL" id="KAI3673170.1"/>
    </source>
</evidence>
<gene>
    <name evidence="1" type="ORF">L6452_39286</name>
</gene>
<proteinExistence type="predicted"/>
<accession>A0ACB8XRE2</accession>
<comment type="caution">
    <text evidence="1">The sequence shown here is derived from an EMBL/GenBank/DDBJ whole genome shotgun (WGS) entry which is preliminary data.</text>
</comment>
<sequence length="81" mass="8938">MGKALVPSHGFKPEGTYTRIISRFDLASKHSMNIGGGVIDVGVIFDSHSYADFEVKIGYPIAQLIIQMIRTPEVTQLAFKK</sequence>
<keyword evidence="2" id="KW-1185">Reference proteome</keyword>
<protein>
    <submittedName>
        <fullName evidence="1">Uncharacterized protein</fullName>
    </submittedName>
</protein>
<name>A0ACB8XRE2_ARCLA</name>
<evidence type="ECO:0000313" key="2">
    <source>
        <dbReference type="Proteomes" id="UP001055879"/>
    </source>
</evidence>
<dbReference type="Proteomes" id="UP001055879">
    <property type="component" value="Linkage Group LG15"/>
</dbReference>
<organism evidence="1 2">
    <name type="scientific">Arctium lappa</name>
    <name type="common">Greater burdock</name>
    <name type="synonym">Lappa major</name>
    <dbReference type="NCBI Taxonomy" id="4217"/>
    <lineage>
        <taxon>Eukaryota</taxon>
        <taxon>Viridiplantae</taxon>
        <taxon>Streptophyta</taxon>
        <taxon>Embryophyta</taxon>
        <taxon>Tracheophyta</taxon>
        <taxon>Spermatophyta</taxon>
        <taxon>Magnoliopsida</taxon>
        <taxon>eudicotyledons</taxon>
        <taxon>Gunneridae</taxon>
        <taxon>Pentapetalae</taxon>
        <taxon>asterids</taxon>
        <taxon>campanulids</taxon>
        <taxon>Asterales</taxon>
        <taxon>Asteraceae</taxon>
        <taxon>Carduoideae</taxon>
        <taxon>Cardueae</taxon>
        <taxon>Arctiinae</taxon>
        <taxon>Arctium</taxon>
    </lineage>
</organism>
<reference evidence="2" key="1">
    <citation type="journal article" date="2022" name="Mol. Ecol. Resour.">
        <title>The genomes of chicory, endive, great burdock and yacon provide insights into Asteraceae palaeo-polyploidization history and plant inulin production.</title>
        <authorList>
            <person name="Fan W."/>
            <person name="Wang S."/>
            <person name="Wang H."/>
            <person name="Wang A."/>
            <person name="Jiang F."/>
            <person name="Liu H."/>
            <person name="Zhao H."/>
            <person name="Xu D."/>
            <person name="Zhang Y."/>
        </authorList>
    </citation>
    <scope>NUCLEOTIDE SEQUENCE [LARGE SCALE GENOMIC DNA]</scope>
    <source>
        <strain evidence="2">cv. Niubang</strain>
    </source>
</reference>
<dbReference type="EMBL" id="CM042061">
    <property type="protein sequence ID" value="KAI3673170.1"/>
    <property type="molecule type" value="Genomic_DNA"/>
</dbReference>